<protein>
    <submittedName>
        <fullName evidence="1">BspA family leucine-rich repeat surface protein</fullName>
    </submittedName>
</protein>
<organism evidence="1 2">
    <name type="scientific">Candidatus Haliotispira prima</name>
    <dbReference type="NCBI Taxonomy" id="3034016"/>
    <lineage>
        <taxon>Bacteria</taxon>
        <taxon>Pseudomonadati</taxon>
        <taxon>Spirochaetota</taxon>
        <taxon>Spirochaetia</taxon>
        <taxon>Spirochaetales</taxon>
        <taxon>Spirochaetaceae</taxon>
        <taxon>Candidatus Haliotispira</taxon>
    </lineage>
</organism>
<proteinExistence type="predicted"/>
<dbReference type="RefSeq" id="WP_326928183.1">
    <property type="nucleotide sequence ID" value="NZ_CP123443.1"/>
</dbReference>
<keyword evidence="2" id="KW-1185">Reference proteome</keyword>
<name>A0ABY8MJE7_9SPIO</name>
<dbReference type="EMBL" id="CP123443">
    <property type="protein sequence ID" value="WGK69978.1"/>
    <property type="molecule type" value="Genomic_DNA"/>
</dbReference>
<dbReference type="InterPro" id="IPR005046">
    <property type="entry name" value="DUF285"/>
</dbReference>
<sequence length="284" mass="30689">MPKVVRVELKGFTDTGDVPLGGTASLNIVTEPADAAKDVRWKVEGDSAVVGSISAAGVYTAPSRYPGVPVNIVAGSIKVPDIEGKMAIRISLPERCQAISRTEHPTTKTELEALVNAAIAADPGVDLNYIDTFAITNMAGLFTSKGSFNGDISCWDTSNVSDMSLMFANASDFDRNIADWDTHKVVDMSFMFNGASSFNQDIGSWNTSAAENMESMFQNAVAFNRDIGSWDVGNVTSMDQMFFLASKFSQNLNRWNVIGVANHQKIFWGAAMNGDTTLYPDPGW</sequence>
<dbReference type="Pfam" id="PF03382">
    <property type="entry name" value="DUF285"/>
    <property type="match status" value="1"/>
</dbReference>
<dbReference type="InterPro" id="IPR011889">
    <property type="entry name" value="Liste_lipo_26"/>
</dbReference>
<dbReference type="NCBIfam" id="TIGR02167">
    <property type="entry name" value="Liste_lipo_26"/>
    <property type="match status" value="2"/>
</dbReference>
<dbReference type="Proteomes" id="UP001228690">
    <property type="component" value="Chromosome"/>
</dbReference>
<accession>A0ABY8MJE7</accession>
<reference evidence="1 2" key="1">
    <citation type="submission" date="2023-04" db="EMBL/GenBank/DDBJ databases">
        <title>Spirochaete genome identified in red abalone sample constitutes a novel genus.</title>
        <authorList>
            <person name="Sharma S.P."/>
            <person name="Purcell C.M."/>
            <person name="Hyde J.R."/>
            <person name="Severin A.J."/>
        </authorList>
    </citation>
    <scope>NUCLEOTIDE SEQUENCE [LARGE SCALE GENOMIC DNA]</scope>
    <source>
        <strain evidence="1 2">SP-2023</strain>
    </source>
</reference>
<evidence type="ECO:0000313" key="1">
    <source>
        <dbReference type="EMBL" id="WGK69978.1"/>
    </source>
</evidence>
<gene>
    <name evidence="1" type="ORF">P0082_03725</name>
</gene>
<evidence type="ECO:0000313" key="2">
    <source>
        <dbReference type="Proteomes" id="UP001228690"/>
    </source>
</evidence>